<evidence type="ECO:0000313" key="3">
    <source>
        <dbReference type="WBParaSite" id="PSAMB.scaffold15568size1537.g36571.t1"/>
    </source>
</evidence>
<accession>A0A914V531</accession>
<name>A0A914V531_9BILA</name>
<keyword evidence="2" id="KW-1185">Reference proteome</keyword>
<protein>
    <submittedName>
        <fullName evidence="3">Uncharacterized protein</fullName>
    </submittedName>
</protein>
<dbReference type="WBParaSite" id="PSAMB.scaffold15568size1537.g36571.t1">
    <property type="protein sequence ID" value="PSAMB.scaffold15568size1537.g36571.t1"/>
    <property type="gene ID" value="PSAMB.scaffold15568size1537.g36571"/>
</dbReference>
<organism evidence="2 3">
    <name type="scientific">Plectus sambesii</name>
    <dbReference type="NCBI Taxonomy" id="2011161"/>
    <lineage>
        <taxon>Eukaryota</taxon>
        <taxon>Metazoa</taxon>
        <taxon>Ecdysozoa</taxon>
        <taxon>Nematoda</taxon>
        <taxon>Chromadorea</taxon>
        <taxon>Plectida</taxon>
        <taxon>Plectina</taxon>
        <taxon>Plectoidea</taxon>
        <taxon>Plectidae</taxon>
        <taxon>Plectus</taxon>
    </lineage>
</organism>
<reference evidence="3" key="1">
    <citation type="submission" date="2022-11" db="UniProtKB">
        <authorList>
            <consortium name="WormBaseParasite"/>
        </authorList>
    </citation>
    <scope>IDENTIFICATION</scope>
</reference>
<evidence type="ECO:0000256" key="1">
    <source>
        <dbReference type="SAM" id="MobiDB-lite"/>
    </source>
</evidence>
<feature type="region of interest" description="Disordered" evidence="1">
    <location>
        <begin position="35"/>
        <end position="56"/>
    </location>
</feature>
<dbReference type="Proteomes" id="UP000887566">
    <property type="component" value="Unplaced"/>
</dbReference>
<dbReference type="AlphaFoldDB" id="A0A914V531"/>
<sequence length="138" mass="15929">MHQFQIDEEWEDDSRENEFSASLRRHLFSRAKHAWLSSGDQSPLAPPTTAPKASPSRLKSAHLFLVGSSPANVHLALTRVALYERCANTLPRRVVSLVYLSDRSLLCVYEFATKETPVRYCQHDSNRYRSAVYYPFRR</sequence>
<proteinExistence type="predicted"/>
<evidence type="ECO:0000313" key="2">
    <source>
        <dbReference type="Proteomes" id="UP000887566"/>
    </source>
</evidence>